<evidence type="ECO:0000259" key="2">
    <source>
        <dbReference type="Pfam" id="PF13902"/>
    </source>
</evidence>
<protein>
    <recommendedName>
        <fullName evidence="2">R3H-associated N-terminal domain-containing protein</fullName>
    </recommendedName>
</protein>
<sequence length="139" mass="15439">MVVLPGGAAGRGSPEPFPRIEDCLPPLESSPSKRFSPSKRKQYYINKAIRNSDLIPKAKGRKSLQRLENTRYLMTLLERDECGSNEAELAHSATPSIFTEACNNETYVEVFRVLAAGLYVWSLCTLGAVELFRSDSIQA</sequence>
<feature type="domain" description="R3H-associated N-terminal" evidence="2">
    <location>
        <begin position="40"/>
        <end position="111"/>
    </location>
</feature>
<dbReference type="InterPro" id="IPR025952">
    <property type="entry name" value="R3H-assoc_dom"/>
</dbReference>
<organism evidence="3 4">
    <name type="scientific">Bambusicola thoracicus</name>
    <name type="common">Chinese bamboo-partridge</name>
    <name type="synonym">Perdix thoracica</name>
    <dbReference type="NCBI Taxonomy" id="9083"/>
    <lineage>
        <taxon>Eukaryota</taxon>
        <taxon>Metazoa</taxon>
        <taxon>Chordata</taxon>
        <taxon>Craniata</taxon>
        <taxon>Vertebrata</taxon>
        <taxon>Euteleostomi</taxon>
        <taxon>Archelosauria</taxon>
        <taxon>Archosauria</taxon>
        <taxon>Dinosauria</taxon>
        <taxon>Saurischia</taxon>
        <taxon>Theropoda</taxon>
        <taxon>Coelurosauria</taxon>
        <taxon>Aves</taxon>
        <taxon>Neognathae</taxon>
        <taxon>Galloanserae</taxon>
        <taxon>Galliformes</taxon>
        <taxon>Phasianidae</taxon>
        <taxon>Perdicinae</taxon>
        <taxon>Bambusicola</taxon>
    </lineage>
</organism>
<dbReference type="EMBL" id="PPHD01024938">
    <property type="protein sequence ID" value="POI27195.1"/>
    <property type="molecule type" value="Genomic_DNA"/>
</dbReference>
<reference evidence="3 4" key="1">
    <citation type="submission" date="2018-01" db="EMBL/GenBank/DDBJ databases">
        <title>Comparison of the Chinese Bamboo Partridge and Red Junglefowl genome sequences highlights the importance of demography in genome evolution.</title>
        <authorList>
            <person name="Tiley G.P."/>
            <person name="Kimball R.T."/>
            <person name="Braun E.L."/>
            <person name="Burleigh J.G."/>
        </authorList>
    </citation>
    <scope>NUCLEOTIDE SEQUENCE [LARGE SCALE GENOMIC DNA]</scope>
    <source>
        <strain evidence="3">RTK389</strain>
        <tissue evidence="3">Blood</tissue>
    </source>
</reference>
<accession>A0A2P4SSV8</accession>
<name>A0A2P4SSV8_BAMTH</name>
<dbReference type="AlphaFoldDB" id="A0A2P4SSV8"/>
<evidence type="ECO:0000313" key="4">
    <source>
        <dbReference type="Proteomes" id="UP000237246"/>
    </source>
</evidence>
<proteinExistence type="predicted"/>
<feature type="region of interest" description="Disordered" evidence="1">
    <location>
        <begin position="1"/>
        <end position="20"/>
    </location>
</feature>
<dbReference type="Proteomes" id="UP000237246">
    <property type="component" value="Unassembled WGS sequence"/>
</dbReference>
<evidence type="ECO:0000313" key="3">
    <source>
        <dbReference type="EMBL" id="POI27195.1"/>
    </source>
</evidence>
<dbReference type="InterPro" id="IPR039629">
    <property type="entry name" value="R3HDM4"/>
</dbReference>
<dbReference type="Pfam" id="PF13902">
    <property type="entry name" value="R3H-assoc"/>
    <property type="match status" value="1"/>
</dbReference>
<gene>
    <name evidence="3" type="ORF">CIB84_009056</name>
</gene>
<evidence type="ECO:0000256" key="1">
    <source>
        <dbReference type="SAM" id="MobiDB-lite"/>
    </source>
</evidence>
<dbReference type="PANTHER" id="PTHR32019">
    <property type="entry name" value="R3H DOMAIN-CONTAINING PROTEIN 4"/>
    <property type="match status" value="1"/>
</dbReference>
<dbReference type="PANTHER" id="PTHR32019:SF2">
    <property type="entry name" value="R3H DOMAIN-CONTAINING PROTEIN 4"/>
    <property type="match status" value="1"/>
</dbReference>
<comment type="caution">
    <text evidence="3">The sequence shown here is derived from an EMBL/GenBank/DDBJ whole genome shotgun (WGS) entry which is preliminary data.</text>
</comment>
<keyword evidence="4" id="KW-1185">Reference proteome</keyword>
<dbReference type="OrthoDB" id="75169at2759"/>